<feature type="non-terminal residue" evidence="2">
    <location>
        <position position="1"/>
    </location>
</feature>
<organism evidence="2">
    <name type="scientific">Homo sapiens</name>
    <name type="common">Human</name>
    <dbReference type="NCBI Taxonomy" id="9606"/>
    <lineage>
        <taxon>Eukaryota</taxon>
        <taxon>Metazoa</taxon>
        <taxon>Chordata</taxon>
        <taxon>Craniata</taxon>
        <taxon>Vertebrata</taxon>
        <taxon>Euteleostomi</taxon>
        <taxon>Mammalia</taxon>
        <taxon>Eutheria</taxon>
        <taxon>Euarchontoglires</taxon>
        <taxon>Primates</taxon>
        <taxon>Haplorrhini</taxon>
        <taxon>Catarrhini</taxon>
        <taxon>Hominidae</taxon>
        <taxon>Homo</taxon>
    </lineage>
</organism>
<dbReference type="AlphaFoldDB" id="Q9UI67"/>
<protein>
    <submittedName>
        <fullName evidence="2">PRO0352</fullName>
    </submittedName>
</protein>
<sequence length="72" mass="7606">APPTSHPKTCNLSLPLSVVNPAVRDISTPSVAKHHTPVHITLKDPTLLKPICSSQAPPPKKLNSSPSLELSL</sequence>
<evidence type="ECO:0000256" key="1">
    <source>
        <dbReference type="SAM" id="MobiDB-lite"/>
    </source>
</evidence>
<proteinExistence type="evidence at transcript level"/>
<dbReference type="EMBL" id="AF090920">
    <property type="protein sequence ID" value="AAF24037.1"/>
    <property type="molecule type" value="mRNA"/>
</dbReference>
<reference evidence="2" key="1">
    <citation type="submission" date="1998-09" db="EMBL/GenBank/DDBJ databases">
        <title>Functional prediction of the coding sequences of 50 new genes deduced by analysis of cDNA clones from human fetal liver.</title>
        <authorList>
            <person name="Yu Y."/>
            <person name="Zhang C."/>
            <person name="Luo L."/>
            <person name="Ouyang S."/>
            <person name="Zhang S."/>
            <person name="Li W."/>
            <person name="Wu J."/>
            <person name="Zhou S."/>
            <person name="Liu M."/>
            <person name="He F."/>
        </authorList>
    </citation>
    <scope>NUCLEOTIDE SEQUENCE</scope>
    <source>
        <tissue evidence="2">Liver</tissue>
    </source>
</reference>
<evidence type="ECO:0000313" key="2">
    <source>
        <dbReference type="EMBL" id="AAF24037.1"/>
    </source>
</evidence>
<name>Q9UI67_HUMAN</name>
<feature type="compositionally biased region" description="Low complexity" evidence="1">
    <location>
        <begin position="61"/>
        <end position="72"/>
    </location>
</feature>
<accession>Q9UI67</accession>
<feature type="region of interest" description="Disordered" evidence="1">
    <location>
        <begin position="51"/>
        <end position="72"/>
    </location>
</feature>